<dbReference type="EMBL" id="AZJT01000045">
    <property type="protein sequence ID" value="ETW89643.1"/>
    <property type="molecule type" value="Genomic_DNA"/>
</dbReference>
<name>A0A0E2Q1K5_STRTR</name>
<dbReference type="HOGENOM" id="CLU_1052665_0_0_9"/>
<dbReference type="PATRIC" id="fig|1433289.7.peg.1119"/>
<dbReference type="RefSeq" id="WP_084828783.1">
    <property type="nucleotide sequence ID" value="NZ_CM002372.1"/>
</dbReference>
<evidence type="ECO:0000313" key="1">
    <source>
        <dbReference type="EMBL" id="ETW89643.1"/>
    </source>
</evidence>
<dbReference type="AlphaFoldDB" id="A0A0E2Q1K5"/>
<proteinExistence type="predicted"/>
<evidence type="ECO:0000313" key="2">
    <source>
        <dbReference type="Proteomes" id="UP000024559"/>
    </source>
</evidence>
<reference evidence="2" key="1">
    <citation type="submission" date="2013-12" db="EMBL/GenBank/DDBJ databases">
        <title>Genome sequences of Streptococcus thermophilus strains MTH17CL396 and M17PTZA496 isolated from Fontina cheese in Valle d'Aosta region (Italy).</title>
        <authorList>
            <person name="Treu L."/>
            <person name="Giacomini A."/>
            <person name="Corich V."/>
            <person name="Vendramin V."/>
            <person name="Bovo B."/>
        </authorList>
    </citation>
    <scope>NUCLEOTIDE SEQUENCE [LARGE SCALE GENOMIC DNA]</scope>
    <source>
        <strain evidence="2">M17PTZA496</strain>
    </source>
</reference>
<sequence>MRIIKFPEQISEDIIHYTFLDDIISYNCEKCRGSCCHVNNSLLLDAKTASFLKRTYLKDFIVSDDSVSLLSCGKKCWFHSELGCTINDLGLNKPLTCELYPFHIKKIQNFYIVSFTPCPTFQLNLGEGQRYKDIEDVVLRYIKTGVPVFSPSLHVSEERLKYEIEYQNNFKNTLSEYYRTKTADGTTEFKEYEKWYIYYLDFRWGSIPLSYTSSQANQFWNLYKRVCEDVYKKISYIRTDNIYFIIANQFNKIISKHFQLNFIDKE</sequence>
<gene>
    <name evidence="1" type="ORF">X841_05505</name>
</gene>
<accession>A0A0E2Q1K5</accession>
<protein>
    <submittedName>
        <fullName evidence="1">Fe-S oxidoreductase</fullName>
    </submittedName>
</protein>
<comment type="caution">
    <text evidence="1">The sequence shown here is derived from an EMBL/GenBank/DDBJ whole genome shotgun (WGS) entry which is preliminary data.</text>
</comment>
<organism evidence="1 2">
    <name type="scientific">Streptococcus thermophilus M17PTZA496</name>
    <dbReference type="NCBI Taxonomy" id="1433289"/>
    <lineage>
        <taxon>Bacteria</taxon>
        <taxon>Bacillati</taxon>
        <taxon>Bacillota</taxon>
        <taxon>Bacilli</taxon>
        <taxon>Lactobacillales</taxon>
        <taxon>Streptococcaceae</taxon>
        <taxon>Streptococcus</taxon>
    </lineage>
</organism>
<dbReference type="Proteomes" id="UP000024559">
    <property type="component" value="Chromosome"/>
</dbReference>